<sequence>MKNKSHLFLLSTLVLSTVTLQGCGGSDTEKAPPPSGPEAYSVGTHPRFDPIISDLPFNTDLIFAAAATTDGTANLGAPTDPVRATVNQLDGFSTSAFFDILISGGVNPASAVASQTVFLIELSATGDALNPANITGITGLADYDVQVLSLDGGTNNTLRIRPLKPLKPKTKYLVALTNDLRDSSNAPLTRSWTYNALRDPNYTTLEALVPVRNAIVGWETLASGFLAAASGGALSPAAAKDKLVLTYTFTTTDPTAPMVAMAAPRAAIAGLQISAGVPPATAVANVSQLDSLGLLSTPKARSLGVSALTGIDFNTFSAQLAANVGKLYTGYIKLPYYQTSAEGLAFGEYLERSWKPDLTLASALGVTVPMDVDGSYNVTYRYPFAAKTSDQSVPLQVTMPQDSWVPGYAGAANCGQIYAATGYPTVIYVHGITSDRASVLALGHTLASRCIATVAIDLPLHGVPANSALVNVLNVERSQAIPFGALYGSNAPKERHFNVAGSGGAPAPMNFETPGATDGSGAQFINLGYLTNTRDNNRQAVMDLLNLNASLSNLNDEMRESLTTGLDVNRVYVVGASLGGILGSVFTTVNQLAIAGDAQVGLTANLNPIRGLITSGAGTQVAQILVNSATFAPVINGGLGASGVMVGTTNYERFMYAAQSAVDTGDPVNYMRTLARLGVPVLVQQINNDAVIPNSASVAPLAGTQAMASLLGTTQLGLGATQLGRGYVKHTAGGHSSLLRPEGGAPQVTAELQTQVVTFVLNNGNVSVGGGAPGNIELPAN</sequence>
<accession>A0ABV7FN43</accession>
<organism evidence="2 3">
    <name type="scientific">Cellvibrio fontiphilus</name>
    <dbReference type="NCBI Taxonomy" id="1815559"/>
    <lineage>
        <taxon>Bacteria</taxon>
        <taxon>Pseudomonadati</taxon>
        <taxon>Pseudomonadota</taxon>
        <taxon>Gammaproteobacteria</taxon>
        <taxon>Cellvibrionales</taxon>
        <taxon>Cellvibrionaceae</taxon>
        <taxon>Cellvibrio</taxon>
    </lineage>
</organism>
<gene>
    <name evidence="2" type="ORF">ACFODX_16890</name>
</gene>
<dbReference type="SUPFAM" id="SSF53474">
    <property type="entry name" value="alpha/beta-Hydrolases"/>
    <property type="match status" value="1"/>
</dbReference>
<reference evidence="3" key="1">
    <citation type="journal article" date="2019" name="Int. J. Syst. Evol. Microbiol.">
        <title>The Global Catalogue of Microorganisms (GCM) 10K type strain sequencing project: providing services to taxonomists for standard genome sequencing and annotation.</title>
        <authorList>
            <consortium name="The Broad Institute Genomics Platform"/>
            <consortium name="The Broad Institute Genome Sequencing Center for Infectious Disease"/>
            <person name="Wu L."/>
            <person name="Ma J."/>
        </authorList>
    </citation>
    <scope>NUCLEOTIDE SEQUENCE [LARGE SCALE GENOMIC DNA]</scope>
    <source>
        <strain evidence="3">KCTC 52237</strain>
    </source>
</reference>
<dbReference type="RefSeq" id="WP_378121323.1">
    <property type="nucleotide sequence ID" value="NZ_JBHRTF010000016.1"/>
</dbReference>
<name>A0ABV7FN43_9GAMM</name>
<evidence type="ECO:0000259" key="1">
    <source>
        <dbReference type="Pfam" id="PF12262"/>
    </source>
</evidence>
<dbReference type="Gene3D" id="3.40.50.1820">
    <property type="entry name" value="alpha/beta hydrolase"/>
    <property type="match status" value="1"/>
</dbReference>
<dbReference type="InterPro" id="IPR025920">
    <property type="entry name" value="Lipase_bact_N"/>
</dbReference>
<proteinExistence type="predicted"/>
<evidence type="ECO:0000313" key="3">
    <source>
        <dbReference type="Proteomes" id="UP001595555"/>
    </source>
</evidence>
<dbReference type="EMBL" id="JBHRTF010000016">
    <property type="protein sequence ID" value="MFC3117248.1"/>
    <property type="molecule type" value="Genomic_DNA"/>
</dbReference>
<dbReference type="Proteomes" id="UP001595555">
    <property type="component" value="Unassembled WGS sequence"/>
</dbReference>
<dbReference type="PROSITE" id="PS51257">
    <property type="entry name" value="PROKAR_LIPOPROTEIN"/>
    <property type="match status" value="1"/>
</dbReference>
<dbReference type="InterPro" id="IPR029058">
    <property type="entry name" value="AB_hydrolase_fold"/>
</dbReference>
<feature type="domain" description="Bacterial virulence factor lipase N-terminal" evidence="1">
    <location>
        <begin position="86"/>
        <end position="220"/>
    </location>
</feature>
<evidence type="ECO:0000313" key="2">
    <source>
        <dbReference type="EMBL" id="MFC3117248.1"/>
    </source>
</evidence>
<keyword evidence="3" id="KW-1185">Reference proteome</keyword>
<dbReference type="Pfam" id="PF12262">
    <property type="entry name" value="Lipase_bact_N"/>
    <property type="match status" value="1"/>
</dbReference>
<protein>
    <recommendedName>
        <fullName evidence="1">Bacterial virulence factor lipase N-terminal domain-containing protein</fullName>
    </recommendedName>
</protein>
<comment type="caution">
    <text evidence="2">The sequence shown here is derived from an EMBL/GenBank/DDBJ whole genome shotgun (WGS) entry which is preliminary data.</text>
</comment>